<keyword evidence="2" id="KW-0863">Zinc-finger</keyword>
<dbReference type="InterPro" id="IPR036431">
    <property type="entry name" value="ARID_dom_sf"/>
</dbReference>
<organism evidence="7 8">
    <name type="scientific">Ostreobium quekettii</name>
    <dbReference type="NCBI Taxonomy" id="121088"/>
    <lineage>
        <taxon>Eukaryota</taxon>
        <taxon>Viridiplantae</taxon>
        <taxon>Chlorophyta</taxon>
        <taxon>core chlorophytes</taxon>
        <taxon>Ulvophyceae</taxon>
        <taxon>TCBD clade</taxon>
        <taxon>Bryopsidales</taxon>
        <taxon>Ostreobineae</taxon>
        <taxon>Ostreobiaceae</taxon>
        <taxon>Ostreobium</taxon>
    </lineage>
</organism>
<dbReference type="PROSITE" id="PS51050">
    <property type="entry name" value="ZF_CW"/>
    <property type="match status" value="1"/>
</dbReference>
<evidence type="ECO:0000313" key="7">
    <source>
        <dbReference type="EMBL" id="CAD7703671.1"/>
    </source>
</evidence>
<dbReference type="Pfam" id="PF01388">
    <property type="entry name" value="ARID"/>
    <property type="match status" value="1"/>
</dbReference>
<evidence type="ECO:0000256" key="2">
    <source>
        <dbReference type="ARBA" id="ARBA00022771"/>
    </source>
</evidence>
<reference evidence="7" key="1">
    <citation type="submission" date="2020-12" db="EMBL/GenBank/DDBJ databases">
        <authorList>
            <person name="Iha C."/>
        </authorList>
    </citation>
    <scope>NUCLEOTIDE SEQUENCE</scope>
</reference>
<feature type="compositionally biased region" description="Polar residues" evidence="4">
    <location>
        <begin position="148"/>
        <end position="158"/>
    </location>
</feature>
<dbReference type="InterPro" id="IPR001606">
    <property type="entry name" value="ARID_dom"/>
</dbReference>
<dbReference type="CDD" id="cd16100">
    <property type="entry name" value="ARID"/>
    <property type="match status" value="1"/>
</dbReference>
<dbReference type="GO" id="GO:0003677">
    <property type="term" value="F:DNA binding"/>
    <property type="evidence" value="ECO:0007669"/>
    <property type="project" value="InterPro"/>
</dbReference>
<dbReference type="Gene3D" id="3.30.40.100">
    <property type="match status" value="1"/>
</dbReference>
<feature type="non-terminal residue" evidence="7">
    <location>
        <position position="361"/>
    </location>
</feature>
<evidence type="ECO:0000256" key="3">
    <source>
        <dbReference type="ARBA" id="ARBA00022833"/>
    </source>
</evidence>
<feature type="region of interest" description="Disordered" evidence="4">
    <location>
        <begin position="148"/>
        <end position="172"/>
    </location>
</feature>
<keyword evidence="1" id="KW-0479">Metal-binding</keyword>
<dbReference type="EMBL" id="CAJHUC010002354">
    <property type="protein sequence ID" value="CAD7703671.1"/>
    <property type="molecule type" value="Genomic_DNA"/>
</dbReference>
<dbReference type="GO" id="GO:0008270">
    <property type="term" value="F:zinc ion binding"/>
    <property type="evidence" value="ECO:0007669"/>
    <property type="project" value="UniProtKB-KW"/>
</dbReference>
<dbReference type="SUPFAM" id="SSF46774">
    <property type="entry name" value="ARID-like"/>
    <property type="match status" value="1"/>
</dbReference>
<evidence type="ECO:0000256" key="1">
    <source>
        <dbReference type="ARBA" id="ARBA00022723"/>
    </source>
</evidence>
<name>A0A8S1JBP8_9CHLO</name>
<feature type="domain" description="ARID" evidence="5">
    <location>
        <begin position="267"/>
        <end position="361"/>
    </location>
</feature>
<proteinExistence type="predicted"/>
<dbReference type="OrthoDB" id="167806at2759"/>
<evidence type="ECO:0000256" key="4">
    <source>
        <dbReference type="SAM" id="MobiDB-lite"/>
    </source>
</evidence>
<protein>
    <recommendedName>
        <fullName evidence="9">CW-type domain-containing protein</fullName>
    </recommendedName>
</protein>
<dbReference type="InterPro" id="IPR011124">
    <property type="entry name" value="Znf_CW"/>
</dbReference>
<feature type="domain" description="CW-type" evidence="6">
    <location>
        <begin position="189"/>
        <end position="241"/>
    </location>
</feature>
<dbReference type="Pfam" id="PF18755">
    <property type="entry name" value="RAMA"/>
    <property type="match status" value="1"/>
</dbReference>
<dbReference type="AlphaFoldDB" id="A0A8S1JBP8"/>
<gene>
    <name evidence="7" type="ORF">OSTQU699_LOCUS9028</name>
</gene>
<evidence type="ECO:0000259" key="5">
    <source>
        <dbReference type="PROSITE" id="PS51011"/>
    </source>
</evidence>
<comment type="caution">
    <text evidence="7">The sequence shown here is derived from an EMBL/GenBank/DDBJ whole genome shotgun (WGS) entry which is preliminary data.</text>
</comment>
<dbReference type="InterPro" id="IPR040843">
    <property type="entry name" value="RAMA"/>
</dbReference>
<evidence type="ECO:0008006" key="9">
    <source>
        <dbReference type="Google" id="ProtNLM"/>
    </source>
</evidence>
<dbReference type="Pfam" id="PF07496">
    <property type="entry name" value="zf-CW"/>
    <property type="match status" value="1"/>
</dbReference>
<evidence type="ECO:0000259" key="6">
    <source>
        <dbReference type="PROSITE" id="PS51050"/>
    </source>
</evidence>
<dbReference type="Proteomes" id="UP000708148">
    <property type="component" value="Unassembled WGS sequence"/>
</dbReference>
<sequence length="361" mass="40576">MARSRFVSLQTLIDQGILSPGRQKLSCSVAGRGYEADLGDNGDILFEGCTFTSPSAFSLYVKRKANPVKRSDDGWSSVTYEGQLLCVFRQAYAKKDGAEELEKRKNKRTKRNGVRKRSASVADASWMFTTTATHSSVSYSNDLELCSPSSPVLSQPSRNPVDRSSDNTASGRLGVRGLLPFATLNLPPMEPTHRWLECQSCGKWRRIPLHDLKPEDKSQFVCEKNNDLRFQSCLAAQEFPDAVIAQLLYHEAVQVFMSNTSRPPMSVCQAQEFYDDLADFLQHVLRQDERAQQVRERSIPLDLFTLYKAVVECGGMASHQAKDRHGWVLLRQLAKGGPLQLTVPTTCTARVYHQYLVAYER</sequence>
<keyword evidence="3" id="KW-0862">Zinc</keyword>
<dbReference type="PROSITE" id="PS51011">
    <property type="entry name" value="ARID"/>
    <property type="match status" value="1"/>
</dbReference>
<dbReference type="Gene3D" id="1.10.150.60">
    <property type="entry name" value="ARID DNA-binding domain"/>
    <property type="match status" value="1"/>
</dbReference>
<evidence type="ECO:0000313" key="8">
    <source>
        <dbReference type="Proteomes" id="UP000708148"/>
    </source>
</evidence>
<keyword evidence="8" id="KW-1185">Reference proteome</keyword>
<accession>A0A8S1JBP8</accession>